<evidence type="ECO:0000256" key="7">
    <source>
        <dbReference type="ARBA" id="ARBA00034005"/>
    </source>
</evidence>
<dbReference type="SUPFAM" id="SSF56091">
    <property type="entry name" value="DNA ligase/mRNA capping enzyme, catalytic domain"/>
    <property type="match status" value="1"/>
</dbReference>
<evidence type="ECO:0000256" key="3">
    <source>
        <dbReference type="ARBA" id="ARBA00022705"/>
    </source>
</evidence>
<keyword evidence="4" id="KW-0479">Metal-binding</keyword>
<dbReference type="InterPro" id="IPR012340">
    <property type="entry name" value="NA-bd_OB-fold"/>
</dbReference>
<dbReference type="Pfam" id="PF00533">
    <property type="entry name" value="BRCT"/>
    <property type="match status" value="1"/>
</dbReference>
<protein>
    <recommendedName>
        <fullName evidence="1">DNA ligase (NAD(+))</fullName>
        <ecNumber evidence="1">6.5.1.2</ecNumber>
    </recommendedName>
</protein>
<accession>A0A9W7FY58</accession>
<dbReference type="GO" id="GO:0006281">
    <property type="term" value="P:DNA repair"/>
    <property type="evidence" value="ECO:0007669"/>
    <property type="project" value="InterPro"/>
</dbReference>
<evidence type="ECO:0000256" key="5">
    <source>
        <dbReference type="ARBA" id="ARBA00022833"/>
    </source>
</evidence>
<dbReference type="EC" id="6.5.1.2" evidence="1"/>
<dbReference type="CDD" id="cd17748">
    <property type="entry name" value="BRCT_DNA_ligase_like"/>
    <property type="match status" value="1"/>
</dbReference>
<dbReference type="SUPFAM" id="SSF52113">
    <property type="entry name" value="BRCT domain"/>
    <property type="match status" value="1"/>
</dbReference>
<dbReference type="Pfam" id="PF03120">
    <property type="entry name" value="OB_DNA_ligase"/>
    <property type="match status" value="1"/>
</dbReference>
<organism evidence="9 10">
    <name type="scientific">Triparma columacea</name>
    <dbReference type="NCBI Taxonomy" id="722753"/>
    <lineage>
        <taxon>Eukaryota</taxon>
        <taxon>Sar</taxon>
        <taxon>Stramenopiles</taxon>
        <taxon>Ochrophyta</taxon>
        <taxon>Bolidophyceae</taxon>
        <taxon>Parmales</taxon>
        <taxon>Triparmaceae</taxon>
        <taxon>Triparma</taxon>
    </lineage>
</organism>
<dbReference type="GO" id="GO:0006260">
    <property type="term" value="P:DNA replication"/>
    <property type="evidence" value="ECO:0007669"/>
    <property type="project" value="UniProtKB-KW"/>
</dbReference>
<dbReference type="PROSITE" id="PS50172">
    <property type="entry name" value="BRCT"/>
    <property type="match status" value="1"/>
</dbReference>
<dbReference type="OrthoDB" id="19145at2759"/>
<dbReference type="InterPro" id="IPR001357">
    <property type="entry name" value="BRCT_dom"/>
</dbReference>
<dbReference type="Pfam" id="PF01653">
    <property type="entry name" value="DNA_ligase_aden"/>
    <property type="match status" value="1"/>
</dbReference>
<dbReference type="Gene3D" id="3.40.50.10190">
    <property type="entry name" value="BRCT domain"/>
    <property type="match status" value="1"/>
</dbReference>
<dbReference type="PIRSF" id="PIRSF001604">
    <property type="entry name" value="LigA"/>
    <property type="match status" value="1"/>
</dbReference>
<reference evidence="10" key="1">
    <citation type="journal article" date="2023" name="Commun. Biol.">
        <title>Genome analysis of Parmales, the sister group of diatoms, reveals the evolutionary specialization of diatoms from phago-mixotrophs to photoautotrophs.</title>
        <authorList>
            <person name="Ban H."/>
            <person name="Sato S."/>
            <person name="Yoshikawa S."/>
            <person name="Yamada K."/>
            <person name="Nakamura Y."/>
            <person name="Ichinomiya M."/>
            <person name="Sato N."/>
            <person name="Blanc-Mathieu R."/>
            <person name="Endo H."/>
            <person name="Kuwata A."/>
            <person name="Ogata H."/>
        </authorList>
    </citation>
    <scope>NUCLEOTIDE SEQUENCE [LARGE SCALE GENOMIC DNA]</scope>
</reference>
<dbReference type="InterPro" id="IPR010994">
    <property type="entry name" value="RuvA_2-like"/>
</dbReference>
<dbReference type="Gene3D" id="3.30.470.30">
    <property type="entry name" value="DNA ligase/mRNA capping enzyme"/>
    <property type="match status" value="1"/>
</dbReference>
<evidence type="ECO:0000256" key="6">
    <source>
        <dbReference type="ARBA" id="ARBA00023027"/>
    </source>
</evidence>
<dbReference type="NCBIfam" id="NF005932">
    <property type="entry name" value="PRK07956.1"/>
    <property type="match status" value="1"/>
</dbReference>
<comment type="caution">
    <text evidence="9">The sequence shown here is derived from an EMBL/GenBank/DDBJ whole genome shotgun (WGS) entry which is preliminary data.</text>
</comment>
<dbReference type="InterPro" id="IPR001679">
    <property type="entry name" value="DNA_ligase"/>
</dbReference>
<sequence>MLSLDNAMTESDVKGWVERTSKALGVEGLRVEAEPKVDGVSLSLVYERVGGGGGNLFALKRATTRGSGTEGEDVTMSSRAIKGVLEKAVFNKCNEDVVEVRGEVILPKSSFTSISSTYSNARNAASGILRRYKDGVSPDAPYLEFVAYDAGEAEDIEGIRDAGFDTPEPREVLDIVNGGIEGIMKYYDKVKIGREDMRYEIDGCVYKVKGNEGRVEMGATQRAPRWAIAHKFETMKGTSLLEGITYKVGRTGAITPVIEFKEVEIGGVKVSRATGNNFRMLQSVLGPTPSMGDIVFVERAGDVIPKVLRSEGGGEEGRILNAGEPNECPSCGGEVGYEGGEDNKMGENGGNVSEGKVLRCKNGWRECKAQLVGTVSHAMGRDALDVRGLNERKVEQLVEEFGVGGIADVLEMKGEGLESLSGWGVKSRDKLISSIQDARARGVTLDRLVYALGIRHVGIGVAGVVAKEVRNKGKLLELVKEGNWTVAEEWDGVGEVIVDSLREWGGDEGNLKELERLVGAMRIEDVEGGDNGREGVWGGINVVFTGKLQTCTRKEAGEAAKRMGARVQKDVGKNTDILVRGEGGGGKVKKAEELGIRVMEEAEFADIADI</sequence>
<comment type="catalytic activity">
    <reaction evidence="7">
        <text>NAD(+) + (deoxyribonucleotide)n-3'-hydroxyl + 5'-phospho-(deoxyribonucleotide)m = (deoxyribonucleotide)n+m + AMP + beta-nicotinamide D-nucleotide.</text>
        <dbReference type="EC" id="6.5.1.2"/>
    </reaction>
</comment>
<dbReference type="Gene3D" id="1.10.150.20">
    <property type="entry name" value="5' to 3' exonuclease, C-terminal subdomain"/>
    <property type="match status" value="2"/>
</dbReference>
<evidence type="ECO:0000256" key="2">
    <source>
        <dbReference type="ARBA" id="ARBA00022598"/>
    </source>
</evidence>
<keyword evidence="3" id="KW-0235">DNA replication</keyword>
<evidence type="ECO:0000313" key="9">
    <source>
        <dbReference type="EMBL" id="GMI22438.1"/>
    </source>
</evidence>
<dbReference type="InterPro" id="IPR004150">
    <property type="entry name" value="NAD_DNA_ligase_OB"/>
</dbReference>
<evidence type="ECO:0000256" key="4">
    <source>
        <dbReference type="ARBA" id="ARBA00022723"/>
    </source>
</evidence>
<dbReference type="EMBL" id="BRYA01000548">
    <property type="protein sequence ID" value="GMI22438.1"/>
    <property type="molecule type" value="Genomic_DNA"/>
</dbReference>
<dbReference type="Proteomes" id="UP001165065">
    <property type="component" value="Unassembled WGS sequence"/>
</dbReference>
<keyword evidence="10" id="KW-1185">Reference proteome</keyword>
<dbReference type="Gene3D" id="2.40.50.140">
    <property type="entry name" value="Nucleic acid-binding proteins"/>
    <property type="match status" value="1"/>
</dbReference>
<dbReference type="InterPro" id="IPR036420">
    <property type="entry name" value="BRCT_dom_sf"/>
</dbReference>
<gene>
    <name evidence="9" type="ORF">TrCOL_g2797</name>
</gene>
<keyword evidence="6" id="KW-0520">NAD</keyword>
<evidence type="ECO:0000256" key="1">
    <source>
        <dbReference type="ARBA" id="ARBA00012722"/>
    </source>
</evidence>
<dbReference type="SUPFAM" id="SSF47781">
    <property type="entry name" value="RuvA domain 2-like"/>
    <property type="match status" value="1"/>
</dbReference>
<dbReference type="InterPro" id="IPR013839">
    <property type="entry name" value="DNAligase_adenylation"/>
</dbReference>
<dbReference type="GO" id="GO:0046872">
    <property type="term" value="F:metal ion binding"/>
    <property type="evidence" value="ECO:0007669"/>
    <property type="project" value="UniProtKB-KW"/>
</dbReference>
<proteinExistence type="predicted"/>
<keyword evidence="5" id="KW-0862">Zinc</keyword>
<dbReference type="AlphaFoldDB" id="A0A9W7FY58"/>
<evidence type="ECO:0000313" key="10">
    <source>
        <dbReference type="Proteomes" id="UP001165065"/>
    </source>
</evidence>
<feature type="domain" description="BRCT" evidence="8">
    <location>
        <begin position="532"/>
        <end position="601"/>
    </location>
</feature>
<dbReference type="InterPro" id="IPR013840">
    <property type="entry name" value="DNAligase_N"/>
</dbReference>
<evidence type="ECO:0000259" key="8">
    <source>
        <dbReference type="PROSITE" id="PS50172"/>
    </source>
</evidence>
<dbReference type="SUPFAM" id="SSF50249">
    <property type="entry name" value="Nucleic acid-binding proteins"/>
    <property type="match status" value="1"/>
</dbReference>
<dbReference type="SMART" id="SM00532">
    <property type="entry name" value="LIGANc"/>
    <property type="match status" value="1"/>
</dbReference>
<name>A0A9W7FY58_9STRA</name>
<keyword evidence="2" id="KW-0436">Ligase</keyword>
<dbReference type="GO" id="GO:0003911">
    <property type="term" value="F:DNA ligase (NAD+) activity"/>
    <property type="evidence" value="ECO:0007669"/>
    <property type="project" value="UniProtKB-EC"/>
</dbReference>